<dbReference type="Proteomes" id="UP000015104">
    <property type="component" value="Unassembled WGS sequence"/>
</dbReference>
<protein>
    <recommendedName>
        <fullName evidence="3">alkaline phosphatase</fullName>
        <ecNumber evidence="3">3.1.3.1</ecNumber>
    </recommendedName>
</protein>
<evidence type="ECO:0000256" key="4">
    <source>
        <dbReference type="ARBA" id="ARBA00022475"/>
    </source>
</evidence>
<comment type="subcellular location">
    <subcellularLocation>
        <location evidence="1">Cell membrane</location>
        <topology evidence="1">Lipid-anchor</topology>
        <topology evidence="1">GPI-anchor</topology>
    </subcellularLocation>
</comment>
<proteinExistence type="inferred from homology"/>
<dbReference type="AlphaFoldDB" id="T1K3V0"/>
<dbReference type="PANTHER" id="PTHR11596">
    <property type="entry name" value="ALKALINE PHOSPHATASE"/>
    <property type="match status" value="1"/>
</dbReference>
<feature type="binding site" evidence="15">
    <location>
        <position position="475"/>
    </location>
    <ligand>
        <name>Zn(2+)</name>
        <dbReference type="ChEBI" id="CHEBI:29105"/>
        <label>2</label>
    </ligand>
</feature>
<keyword evidence="10 15" id="KW-0460">Magnesium</keyword>
<comment type="similarity">
    <text evidence="2 16">Belongs to the alkaline phosphatase family.</text>
</comment>
<evidence type="ECO:0000256" key="7">
    <source>
        <dbReference type="ARBA" id="ARBA00022723"/>
    </source>
</evidence>
<keyword evidence="11" id="KW-0472">Membrane</keyword>
<dbReference type="Pfam" id="PF00245">
    <property type="entry name" value="Alk_phosphatase"/>
    <property type="match status" value="1"/>
</dbReference>
<reference evidence="17" key="2">
    <citation type="submission" date="2015-06" db="UniProtKB">
        <authorList>
            <consortium name="EnsemblMetazoa"/>
        </authorList>
    </citation>
    <scope>IDENTIFICATION</scope>
</reference>
<keyword evidence="5" id="KW-0597">Phosphoprotein</keyword>
<feature type="binding site" evidence="15">
    <location>
        <position position="516"/>
    </location>
    <ligand>
        <name>Zn(2+)</name>
        <dbReference type="ChEBI" id="CHEBI:29105"/>
        <label>2</label>
    </ligand>
</feature>
<evidence type="ECO:0000256" key="8">
    <source>
        <dbReference type="ARBA" id="ARBA00022801"/>
    </source>
</evidence>
<sequence>MFPVSGEGTLEMDYVNITIDLGVKKSSESDNLVNIYAEKIDFHNHGYEVINGKQTVDNKADHLDKGFQESLGKVIFWQIFKALKVDPSFNVSVKCLEDSIQSDQLLNTLSYNDLPRNNVHHASEIVAMKSHHSSVYSVESHSRAKRDVSPQLPNIPEIETTEAHWYKKAQESLDATMNIKKLNKNAKNVILFIGDGMGISTLSAARVLKEQLNGLPGGSNRLFFEEFPQSALIKTFNLDRQTPDSAGTATAFTCGIKANYATLGVSGRIFKSEKDCSVIAANAVPSIFTWAQAAGKGTGIVTTTRITHATPAAGYAHVSNRDWESDTDVAKFGASCKDIARQLVEDAPGNKLNVIMGGGWKHFAGSNVSDPTPSAGAAGGRTDGVNLIDRWISDREARSANWSFVTSTKDLRSVDTAKTDYLFGLFNRDHLPYELERNKSPEGSPSLAEMVESAVNVLSKHDNGFVLLVEGGLVDIAHHDNYARLSLHEVLGLEAAIQKATELLPLDETLIIVTADHSHGFVMNGYPLRGNDIFGVSDTKEDGVNKTFSTLMYTTGPGHVEPRPDEAKVTSRDNPRYRFYSAINLSSAVHGGEDVALYSVGPMSHLFNGLQDQSYIAHVIAYSSCIGEYASTERCKNQLKSAAPESN</sequence>
<keyword evidence="9 15" id="KW-0862">Zinc</keyword>
<feature type="binding site" evidence="15">
    <location>
        <position position="308"/>
    </location>
    <ligand>
        <name>Mg(2+)</name>
        <dbReference type="ChEBI" id="CHEBI:18420"/>
    </ligand>
</feature>
<feature type="binding site" evidence="15">
    <location>
        <position position="195"/>
    </location>
    <ligand>
        <name>Mg(2+)</name>
        <dbReference type="ChEBI" id="CHEBI:18420"/>
    </ligand>
</feature>
<dbReference type="Gene3D" id="3.40.720.10">
    <property type="entry name" value="Alkaline Phosphatase, subunit A"/>
    <property type="match status" value="1"/>
</dbReference>
<evidence type="ECO:0000256" key="15">
    <source>
        <dbReference type="PIRSR" id="PIRSR601952-2"/>
    </source>
</evidence>
<dbReference type="GO" id="GO:0098552">
    <property type="term" value="C:side of membrane"/>
    <property type="evidence" value="ECO:0007669"/>
    <property type="project" value="UniProtKB-KW"/>
</dbReference>
<evidence type="ECO:0000256" key="9">
    <source>
        <dbReference type="ARBA" id="ARBA00022833"/>
    </source>
</evidence>
<evidence type="ECO:0000256" key="12">
    <source>
        <dbReference type="ARBA" id="ARBA00023180"/>
    </source>
</evidence>
<keyword evidence="18" id="KW-1185">Reference proteome</keyword>
<dbReference type="GO" id="GO:0005886">
    <property type="term" value="C:plasma membrane"/>
    <property type="evidence" value="ECO:0007669"/>
    <property type="project" value="UniProtKB-SubCell"/>
</dbReference>
<dbReference type="EnsemblMetazoa" id="tetur05g00330.1">
    <property type="protein sequence ID" value="tetur05g00330.1"/>
    <property type="gene ID" value="tetur05g00330"/>
</dbReference>
<keyword evidence="4" id="KW-1003">Cell membrane</keyword>
<feature type="binding site" evidence="15">
    <location>
        <position position="479"/>
    </location>
    <ligand>
        <name>Zn(2+)</name>
        <dbReference type="ChEBI" id="CHEBI:29105"/>
        <label>2</label>
    </ligand>
</feature>
<dbReference type="InterPro" id="IPR001952">
    <property type="entry name" value="Alkaline_phosphatase"/>
</dbReference>
<keyword evidence="8" id="KW-0378">Hydrolase</keyword>
<reference evidence="18" key="1">
    <citation type="submission" date="2011-08" db="EMBL/GenBank/DDBJ databases">
        <authorList>
            <person name="Rombauts S."/>
        </authorList>
    </citation>
    <scope>NUCLEOTIDE SEQUENCE</scope>
    <source>
        <strain evidence="18">London</strain>
    </source>
</reference>
<dbReference type="eggNOG" id="KOG4126">
    <property type="taxonomic scope" value="Eukaryota"/>
</dbReference>
<evidence type="ECO:0000256" key="10">
    <source>
        <dbReference type="ARBA" id="ARBA00022842"/>
    </source>
</evidence>
<name>T1K3V0_TETUR</name>
<dbReference type="EC" id="3.1.3.1" evidence="3"/>
<evidence type="ECO:0000256" key="2">
    <source>
        <dbReference type="ARBA" id="ARBA00005984"/>
    </source>
</evidence>
<keyword evidence="6" id="KW-0336">GPI-anchor</keyword>
<dbReference type="GO" id="GO:0004035">
    <property type="term" value="F:alkaline phosphatase activity"/>
    <property type="evidence" value="ECO:0007669"/>
    <property type="project" value="UniProtKB-EC"/>
</dbReference>
<dbReference type="SMART" id="SM00098">
    <property type="entry name" value="alkPPc"/>
    <property type="match status" value="1"/>
</dbReference>
<organism evidence="17 18">
    <name type="scientific">Tetranychus urticae</name>
    <name type="common">Two-spotted spider mite</name>
    <dbReference type="NCBI Taxonomy" id="32264"/>
    <lineage>
        <taxon>Eukaryota</taxon>
        <taxon>Metazoa</taxon>
        <taxon>Ecdysozoa</taxon>
        <taxon>Arthropoda</taxon>
        <taxon>Chelicerata</taxon>
        <taxon>Arachnida</taxon>
        <taxon>Acari</taxon>
        <taxon>Acariformes</taxon>
        <taxon>Trombidiformes</taxon>
        <taxon>Prostigmata</taxon>
        <taxon>Eleutherengona</taxon>
        <taxon>Raphignathae</taxon>
        <taxon>Tetranychoidea</taxon>
        <taxon>Tetranychidae</taxon>
        <taxon>Tetranychus</taxon>
    </lineage>
</organism>
<evidence type="ECO:0000256" key="3">
    <source>
        <dbReference type="ARBA" id="ARBA00012647"/>
    </source>
</evidence>
<evidence type="ECO:0000313" key="17">
    <source>
        <dbReference type="EnsemblMetazoa" id="tetur05g00330.1"/>
    </source>
</evidence>
<feature type="binding site" evidence="15">
    <location>
        <position position="195"/>
    </location>
    <ligand>
        <name>Zn(2+)</name>
        <dbReference type="ChEBI" id="CHEBI:29105"/>
        <label>2</label>
    </ligand>
</feature>
<evidence type="ECO:0000256" key="14">
    <source>
        <dbReference type="PIRSR" id="PIRSR601952-1"/>
    </source>
</evidence>
<accession>T1K3V0</accession>
<evidence type="ECO:0000256" key="11">
    <source>
        <dbReference type="ARBA" id="ARBA00023136"/>
    </source>
</evidence>
<keyword evidence="13" id="KW-0449">Lipoprotein</keyword>
<dbReference type="EMBL" id="CAEY01001560">
    <property type="status" value="NOT_ANNOTATED_CDS"/>
    <property type="molecule type" value="Genomic_DNA"/>
</dbReference>
<keyword evidence="12" id="KW-0325">Glycoprotein</keyword>
<evidence type="ECO:0000256" key="5">
    <source>
        <dbReference type="ARBA" id="ARBA00022553"/>
    </source>
</evidence>
<dbReference type="PANTHER" id="PTHR11596:SF5">
    <property type="entry name" value="ALKALINE PHOSPHATASE"/>
    <property type="match status" value="1"/>
</dbReference>
<comment type="cofactor">
    <cofactor evidence="15">
        <name>Mg(2+)</name>
        <dbReference type="ChEBI" id="CHEBI:18420"/>
    </cofactor>
    <text evidence="15">Binds 1 Mg(2+) ion.</text>
</comment>
<dbReference type="FunFam" id="3.40.720.10:FF:000008">
    <property type="entry name" value="Alkaline phosphatase"/>
    <property type="match status" value="1"/>
</dbReference>
<feature type="active site" description="Phosphoserine intermediate" evidence="14">
    <location>
        <position position="245"/>
    </location>
</feature>
<evidence type="ECO:0000256" key="13">
    <source>
        <dbReference type="ARBA" id="ARBA00023288"/>
    </source>
</evidence>
<dbReference type="STRING" id="32264.T1K3V0"/>
<dbReference type="HOGENOM" id="CLU_008539_4_0_1"/>
<evidence type="ECO:0000313" key="18">
    <source>
        <dbReference type="Proteomes" id="UP000015104"/>
    </source>
</evidence>
<evidence type="ECO:0000256" key="16">
    <source>
        <dbReference type="RuleBase" id="RU003946"/>
    </source>
</evidence>
<feature type="binding site" evidence="15">
    <location>
        <position position="470"/>
    </location>
    <ligand>
        <name>Mg(2+)</name>
        <dbReference type="ChEBI" id="CHEBI:18420"/>
    </ligand>
</feature>
<evidence type="ECO:0000256" key="6">
    <source>
        <dbReference type="ARBA" id="ARBA00022622"/>
    </source>
</evidence>
<keyword evidence="7 15" id="KW-0479">Metal-binding</keyword>
<dbReference type="SUPFAM" id="SSF53649">
    <property type="entry name" value="Alkaline phosphatase-like"/>
    <property type="match status" value="1"/>
</dbReference>
<comment type="cofactor">
    <cofactor evidence="15">
        <name>Zn(2+)</name>
        <dbReference type="ChEBI" id="CHEBI:29105"/>
    </cofactor>
    <text evidence="15">Binds 2 Zn(2+) ions.</text>
</comment>
<evidence type="ECO:0000256" key="1">
    <source>
        <dbReference type="ARBA" id="ARBA00004609"/>
    </source>
</evidence>
<dbReference type="GO" id="GO:0046872">
    <property type="term" value="F:metal ion binding"/>
    <property type="evidence" value="ECO:0007669"/>
    <property type="project" value="UniProtKB-KW"/>
</dbReference>
<feature type="binding site" evidence="15">
    <location>
        <position position="590"/>
    </location>
    <ligand>
        <name>Zn(2+)</name>
        <dbReference type="ChEBI" id="CHEBI:29105"/>
        <label>2</label>
    </ligand>
</feature>
<dbReference type="CDD" id="cd16012">
    <property type="entry name" value="ALP"/>
    <property type="match status" value="1"/>
</dbReference>
<feature type="binding site" evidence="15">
    <location>
        <position position="310"/>
    </location>
    <ligand>
        <name>Mg(2+)</name>
        <dbReference type="ChEBI" id="CHEBI:18420"/>
    </ligand>
</feature>
<dbReference type="PRINTS" id="PR00113">
    <property type="entry name" value="ALKPHPHTASE"/>
</dbReference>
<dbReference type="InterPro" id="IPR017850">
    <property type="entry name" value="Alkaline_phosphatase_core_sf"/>
</dbReference>
<feature type="binding site" evidence="15">
    <location>
        <position position="517"/>
    </location>
    <ligand>
        <name>Zn(2+)</name>
        <dbReference type="ChEBI" id="CHEBI:29105"/>
        <label>2</label>
    </ligand>
</feature>